<name>A0A6J8DJL6_MYTCO</name>
<gene>
    <name evidence="1" type="ORF">MCOR_41292</name>
</gene>
<dbReference type="OrthoDB" id="6133727at2759"/>
<sequence>MECKTHLTRNRQPRTSLPGPKIIFAGAPSQYHTHLLANTLQEKVKLCRTSQKARYKRQLVPIGVRNIMKEERCYLPDGTILEMDLRPANTITNRSIRVCFKGTFCRIRENLLFWDRMKECQFITNHPDPNRDTAFKLAHIEEIVHILMDMEETSVSLTNLPERVLAETGSKNIQRRVGDCRESLKFWVALMQLELKYHQLKLKVEGRDDLESLFDFWNKMKEFNNVVLDKEDAQKWEKLKVIDTRRMEQRKTQGKPAKSNYGSDQGKQLHNLFRNYTDPSSDYEVVEYRKKMVLIMLRATMDQIKENQLRHLFRNYTDPSSSDNEVAKYRKKMVLIILILQTGNVILEYRLLSYHNENNQTVDTNNITHCCNPTEPVSQCISPCEPSVEITVTDKNSTQYIEKVENLPQMEAFNFTSIFQSALVVNLSNWNFRHSRLNILVYNKNRSNIIMKDSTAEHSFLDNTEGRISDHVVTMENRQISAKFKLAWMLYYDQEMTPVSVDSTDKMCCVNGSLNCSEISNGIDCSKYCQGPRRKKCFIDYLQTDDPGTCEDNSNGSCSSEGKLDCRDTFYGPGCSIQCQNNTHGYCTDSGLKCNNHRFGYDCSVYCQDGFCKLHNQSSPVTSDEIKILLKIEQFLSPMIHLIDNQTEPAANMYYSKEHRSYYNSTYFNGVLIYFKSWIYYTKVFNESHITVSPSTELIQTNAKDMSMSSPTIQQCHTAEFDNRHFIKK</sequence>
<dbReference type="AlphaFoldDB" id="A0A6J8DJL6"/>
<accession>A0A6J8DJL6</accession>
<reference evidence="1 2" key="1">
    <citation type="submission" date="2020-06" db="EMBL/GenBank/DDBJ databases">
        <authorList>
            <person name="Li R."/>
            <person name="Bekaert M."/>
        </authorList>
    </citation>
    <scope>NUCLEOTIDE SEQUENCE [LARGE SCALE GENOMIC DNA]</scope>
    <source>
        <strain evidence="2">wild</strain>
    </source>
</reference>
<dbReference type="Proteomes" id="UP000507470">
    <property type="component" value="Unassembled WGS sequence"/>
</dbReference>
<dbReference type="EMBL" id="CACVKT020007423">
    <property type="protein sequence ID" value="CAC5407857.1"/>
    <property type="molecule type" value="Genomic_DNA"/>
</dbReference>
<organism evidence="1 2">
    <name type="scientific">Mytilus coruscus</name>
    <name type="common">Sea mussel</name>
    <dbReference type="NCBI Taxonomy" id="42192"/>
    <lineage>
        <taxon>Eukaryota</taxon>
        <taxon>Metazoa</taxon>
        <taxon>Spiralia</taxon>
        <taxon>Lophotrochozoa</taxon>
        <taxon>Mollusca</taxon>
        <taxon>Bivalvia</taxon>
        <taxon>Autobranchia</taxon>
        <taxon>Pteriomorphia</taxon>
        <taxon>Mytilida</taxon>
        <taxon>Mytiloidea</taxon>
        <taxon>Mytilidae</taxon>
        <taxon>Mytilinae</taxon>
        <taxon>Mytilus</taxon>
    </lineage>
</organism>
<evidence type="ECO:0000313" key="1">
    <source>
        <dbReference type="EMBL" id="CAC5407857.1"/>
    </source>
</evidence>
<proteinExistence type="predicted"/>
<protein>
    <submittedName>
        <fullName evidence="1">Uncharacterized protein</fullName>
    </submittedName>
</protein>
<keyword evidence="2" id="KW-1185">Reference proteome</keyword>
<evidence type="ECO:0000313" key="2">
    <source>
        <dbReference type="Proteomes" id="UP000507470"/>
    </source>
</evidence>